<evidence type="ECO:0000313" key="1">
    <source>
        <dbReference type="EMBL" id="JAE30271.1"/>
    </source>
</evidence>
<accession>A0A0A9H5X6</accession>
<reference evidence="1" key="1">
    <citation type="submission" date="2014-09" db="EMBL/GenBank/DDBJ databases">
        <authorList>
            <person name="Magalhaes I.L.F."/>
            <person name="Oliveira U."/>
            <person name="Santos F.R."/>
            <person name="Vidigal T.H.D.A."/>
            <person name="Brescovit A.D."/>
            <person name="Santos A.J."/>
        </authorList>
    </citation>
    <scope>NUCLEOTIDE SEQUENCE</scope>
    <source>
        <tissue evidence="1">Shoot tissue taken approximately 20 cm above the soil surface</tissue>
    </source>
</reference>
<proteinExistence type="predicted"/>
<dbReference type="EMBL" id="GBRH01167625">
    <property type="protein sequence ID" value="JAE30271.1"/>
    <property type="molecule type" value="Transcribed_RNA"/>
</dbReference>
<protein>
    <submittedName>
        <fullName evidence="1">Uncharacterized protein</fullName>
    </submittedName>
</protein>
<sequence length="34" mass="3812">MFRSVYVICSAKSSCSLFCPGRVFCDNRHTLRAG</sequence>
<reference evidence="1" key="2">
    <citation type="journal article" date="2015" name="Data Brief">
        <title>Shoot transcriptome of the giant reed, Arundo donax.</title>
        <authorList>
            <person name="Barrero R.A."/>
            <person name="Guerrero F.D."/>
            <person name="Moolhuijzen P."/>
            <person name="Goolsby J.A."/>
            <person name="Tidwell J."/>
            <person name="Bellgard S.E."/>
            <person name="Bellgard M.I."/>
        </authorList>
    </citation>
    <scope>NUCLEOTIDE SEQUENCE</scope>
    <source>
        <tissue evidence="1">Shoot tissue taken approximately 20 cm above the soil surface</tissue>
    </source>
</reference>
<name>A0A0A9H5X6_ARUDO</name>
<organism evidence="1">
    <name type="scientific">Arundo donax</name>
    <name type="common">Giant reed</name>
    <name type="synonym">Donax arundinaceus</name>
    <dbReference type="NCBI Taxonomy" id="35708"/>
    <lineage>
        <taxon>Eukaryota</taxon>
        <taxon>Viridiplantae</taxon>
        <taxon>Streptophyta</taxon>
        <taxon>Embryophyta</taxon>
        <taxon>Tracheophyta</taxon>
        <taxon>Spermatophyta</taxon>
        <taxon>Magnoliopsida</taxon>
        <taxon>Liliopsida</taxon>
        <taxon>Poales</taxon>
        <taxon>Poaceae</taxon>
        <taxon>PACMAD clade</taxon>
        <taxon>Arundinoideae</taxon>
        <taxon>Arundineae</taxon>
        <taxon>Arundo</taxon>
    </lineage>
</organism>
<dbReference type="AlphaFoldDB" id="A0A0A9H5X6"/>